<dbReference type="Proteomes" id="UP000680185">
    <property type="component" value="Unassembled WGS sequence"/>
</dbReference>
<dbReference type="InterPro" id="IPR001197">
    <property type="entry name" value="Ribosomal_uL16_euk_arch"/>
</dbReference>
<feature type="region of interest" description="Disordered" evidence="5">
    <location>
        <begin position="174"/>
        <end position="238"/>
    </location>
</feature>
<dbReference type="NCBIfam" id="NF003239">
    <property type="entry name" value="PRK04199.1-4"/>
    <property type="match status" value="1"/>
</dbReference>
<evidence type="ECO:0000313" key="8">
    <source>
        <dbReference type="EMBL" id="MBS3057849.1"/>
    </source>
</evidence>
<dbReference type="GO" id="GO:0003735">
    <property type="term" value="F:structural constituent of ribosome"/>
    <property type="evidence" value="ECO:0007669"/>
    <property type="project" value="InterPro"/>
</dbReference>
<dbReference type="Proteomes" id="UP000590964">
    <property type="component" value="Unassembled WGS sequence"/>
</dbReference>
<dbReference type="AlphaFoldDB" id="A0A7J4KVS5"/>
<dbReference type="GO" id="GO:1990904">
    <property type="term" value="C:ribonucleoprotein complex"/>
    <property type="evidence" value="ECO:0007669"/>
    <property type="project" value="UniProtKB-KW"/>
</dbReference>
<dbReference type="EMBL" id="DUFW01000018">
    <property type="protein sequence ID" value="HIH21233.1"/>
    <property type="molecule type" value="Genomic_DNA"/>
</dbReference>
<evidence type="ECO:0000256" key="1">
    <source>
        <dbReference type="ARBA" id="ARBA00008931"/>
    </source>
</evidence>
<accession>A0A7J4KVS5</accession>
<evidence type="ECO:0000313" key="6">
    <source>
        <dbReference type="EMBL" id="HIH21233.1"/>
    </source>
</evidence>
<dbReference type="Proteomes" id="UP000527315">
    <property type="component" value="Unassembled WGS sequence"/>
</dbReference>
<feature type="compositionally biased region" description="Basic and acidic residues" evidence="5">
    <location>
        <begin position="185"/>
        <end position="214"/>
    </location>
</feature>
<keyword evidence="2 4" id="KW-0689">Ribosomal protein</keyword>
<evidence type="ECO:0000313" key="7">
    <source>
        <dbReference type="EMBL" id="HIH33350.1"/>
    </source>
</evidence>
<dbReference type="SUPFAM" id="SSF54686">
    <property type="entry name" value="Ribosomal protein L16p/L10e"/>
    <property type="match status" value="1"/>
</dbReference>
<organism evidence="7 9">
    <name type="scientific">Candidatus Iainarchaeum sp</name>
    <dbReference type="NCBI Taxonomy" id="3101447"/>
    <lineage>
        <taxon>Archaea</taxon>
        <taxon>Candidatus Iainarchaeota</taxon>
        <taxon>Candidatus Iainarchaeia</taxon>
        <taxon>Candidatus Iainarchaeales</taxon>
        <taxon>Candidatus Iainarchaeaceae</taxon>
        <taxon>Candidatus Iainarchaeum</taxon>
    </lineage>
</organism>
<dbReference type="Pfam" id="PF00252">
    <property type="entry name" value="Ribosomal_L16"/>
    <property type="match status" value="1"/>
</dbReference>
<feature type="compositionally biased region" description="Basic and acidic residues" evidence="5">
    <location>
        <begin position="221"/>
        <end position="238"/>
    </location>
</feature>
<comment type="similarity">
    <text evidence="1 4">Belongs to the universal ribosomal protein uL16 family.</text>
</comment>
<reference evidence="8" key="3">
    <citation type="submission" date="2021-05" db="EMBL/GenBank/DDBJ databases">
        <title>Protein family content uncovers lineage relationships and bacterial pathway maintenance mechanisms in DPANN archaea.</title>
        <authorList>
            <person name="Castelle C.J."/>
            <person name="Meheust R."/>
            <person name="Jaffe A.L."/>
            <person name="Seitz K."/>
            <person name="Gong X."/>
            <person name="Baker B.J."/>
            <person name="Banfield J.F."/>
        </authorList>
    </citation>
    <scope>NUCLEOTIDE SEQUENCE</scope>
    <source>
        <strain evidence="8">RIFCSPLOWO2_01_FULL_43_13</strain>
    </source>
</reference>
<gene>
    <name evidence="4" type="primary">rpl10e</name>
    <name evidence="6" type="ORF">HA222_01035</name>
    <name evidence="7" type="ORF">HA227_03790</name>
    <name evidence="8" type="ORF">J4478_00425</name>
</gene>
<dbReference type="GO" id="GO:0005840">
    <property type="term" value="C:ribosome"/>
    <property type="evidence" value="ECO:0007669"/>
    <property type="project" value="UniProtKB-KW"/>
</dbReference>
<reference evidence="6 9" key="1">
    <citation type="journal article" date="2020" name="bioRxiv">
        <title>A rank-normalized archaeal taxonomy based on genome phylogeny resolves widespread incomplete and uneven classifications.</title>
        <authorList>
            <person name="Rinke C."/>
            <person name="Chuvochina M."/>
            <person name="Mussig A.J."/>
            <person name="Chaumeil P.-A."/>
            <person name="Waite D.W."/>
            <person name="Whitman W.B."/>
            <person name="Parks D.H."/>
            <person name="Hugenholtz P."/>
        </authorList>
    </citation>
    <scope>NUCLEOTIDE SEQUENCE [LARGE SCALE GENOMIC DNA]</scope>
    <source>
        <strain evidence="6">UBA10191</strain>
    </source>
</reference>
<protein>
    <recommendedName>
        <fullName evidence="4">Large ribosomal subunit protein uL16</fullName>
    </recommendedName>
</protein>
<reference evidence="8" key="2">
    <citation type="submission" date="2021-03" db="EMBL/GenBank/DDBJ databases">
        <authorList>
            <person name="Jaffe A."/>
        </authorList>
    </citation>
    <scope>NUCLEOTIDE SEQUENCE</scope>
    <source>
        <strain evidence="8">RIFCSPLOWO2_01_FULL_43_13</strain>
    </source>
</reference>
<dbReference type="InterPro" id="IPR022981">
    <property type="entry name" value="Ribosomal_uL16_arc"/>
</dbReference>
<evidence type="ECO:0000256" key="4">
    <source>
        <dbReference type="HAMAP-Rule" id="MF_00448"/>
    </source>
</evidence>
<evidence type="ECO:0000313" key="9">
    <source>
        <dbReference type="Proteomes" id="UP000527315"/>
    </source>
</evidence>
<name>A0A7J4KVS5_9ARCH</name>
<evidence type="ECO:0000256" key="3">
    <source>
        <dbReference type="ARBA" id="ARBA00023274"/>
    </source>
</evidence>
<dbReference type="InterPro" id="IPR036920">
    <property type="entry name" value="Ribosomal_uL16_sf"/>
</dbReference>
<keyword evidence="3 4" id="KW-0687">Ribonucleoprotein</keyword>
<dbReference type="EMBL" id="JAGVWB010000004">
    <property type="protein sequence ID" value="MBS3057849.1"/>
    <property type="molecule type" value="Genomic_DNA"/>
</dbReference>
<evidence type="ECO:0000256" key="2">
    <source>
        <dbReference type="ARBA" id="ARBA00022980"/>
    </source>
</evidence>
<dbReference type="GO" id="GO:0006412">
    <property type="term" value="P:translation"/>
    <property type="evidence" value="ECO:0007669"/>
    <property type="project" value="UniProtKB-UniRule"/>
</dbReference>
<dbReference type="EMBL" id="DUFJ01000082">
    <property type="protein sequence ID" value="HIH33350.1"/>
    <property type="molecule type" value="Genomic_DNA"/>
</dbReference>
<dbReference type="InterPro" id="IPR047873">
    <property type="entry name" value="Ribosomal_uL16"/>
</dbReference>
<comment type="caution">
    <text evidence="7">The sequence shown here is derived from an EMBL/GenBank/DDBJ whole genome shotgun (WGS) entry which is preliminary data.</text>
</comment>
<proteinExistence type="inferred from homology"/>
<dbReference type="HAMAP" id="MF_00448">
    <property type="entry name" value="Ribosomal_uL16_arch"/>
    <property type="match status" value="1"/>
</dbReference>
<sequence length="238" mass="26700">MPLRPGKCYRRVHKPSYTRSAVKVHKRNYIGAVPGLKVRQFNMGNPLKDFPYVIDMIAEETVQIRDNAIEALRTTVNHYLNKRLGRDNYFIKIRIFPFQILRENKQAQGAGADRVTKGMSHPFGKPIGRAARIRKGQVLLSLLVDEADIELGKKALLRARPKLPCKLSVKVHTDVKSIGTKPKKTKEEKVEEKPVEEEAKAEEGKEGEAGKKEAAPAAGKEAGKAKEAGKEKKEEKKK</sequence>
<dbReference type="Gene3D" id="3.90.1170.10">
    <property type="entry name" value="Ribosomal protein L10e/L16"/>
    <property type="match status" value="1"/>
</dbReference>
<evidence type="ECO:0000256" key="5">
    <source>
        <dbReference type="SAM" id="MobiDB-lite"/>
    </source>
</evidence>
<dbReference type="PANTHER" id="PTHR11726">
    <property type="entry name" value="60S RIBOSOMAL PROTEIN L10"/>
    <property type="match status" value="1"/>
</dbReference>